<evidence type="ECO:0000313" key="2">
    <source>
        <dbReference type="EMBL" id="MEP0866257.1"/>
    </source>
</evidence>
<sequence>MLKLSTLTLALTAAYVFLPGKVGFTQTPAPVNNSRPETPYCYMQTQAGSTLDLSKLCVSNTPIPNRRIYTPPIPNRRIYTPPIPNRNINTGGAAASSASGFSRRGGMNCVTAASSASASSSVSRGGVTSSTSAASSSSAYSCVGY</sequence>
<protein>
    <submittedName>
        <fullName evidence="2">Uncharacterized protein</fullName>
    </submittedName>
</protein>
<dbReference type="Proteomes" id="UP001442494">
    <property type="component" value="Unassembled WGS sequence"/>
</dbReference>
<evidence type="ECO:0000313" key="3">
    <source>
        <dbReference type="Proteomes" id="UP001442494"/>
    </source>
</evidence>
<evidence type="ECO:0000256" key="1">
    <source>
        <dbReference type="SAM" id="MobiDB-lite"/>
    </source>
</evidence>
<comment type="caution">
    <text evidence="2">The sequence shown here is derived from an EMBL/GenBank/DDBJ whole genome shotgun (WGS) entry which is preliminary data.</text>
</comment>
<accession>A0ABV0JUD1</accession>
<name>A0ABV0JUD1_9CYAN</name>
<dbReference type="EMBL" id="JAMPKK010000040">
    <property type="protein sequence ID" value="MEP0866257.1"/>
    <property type="molecule type" value="Genomic_DNA"/>
</dbReference>
<organism evidence="2 3">
    <name type="scientific">Funiculus sociatus GB2-A5</name>
    <dbReference type="NCBI Taxonomy" id="2933946"/>
    <lineage>
        <taxon>Bacteria</taxon>
        <taxon>Bacillati</taxon>
        <taxon>Cyanobacteriota</taxon>
        <taxon>Cyanophyceae</taxon>
        <taxon>Coleofasciculales</taxon>
        <taxon>Coleofasciculaceae</taxon>
        <taxon>Funiculus</taxon>
    </lineage>
</organism>
<feature type="region of interest" description="Disordered" evidence="1">
    <location>
        <begin position="120"/>
        <end position="145"/>
    </location>
</feature>
<reference evidence="2 3" key="1">
    <citation type="submission" date="2022-04" db="EMBL/GenBank/DDBJ databases">
        <title>Positive selection, recombination, and allopatry shape intraspecific diversity of widespread and dominant cyanobacteria.</title>
        <authorList>
            <person name="Wei J."/>
            <person name="Shu W."/>
            <person name="Hu C."/>
        </authorList>
    </citation>
    <scope>NUCLEOTIDE SEQUENCE [LARGE SCALE GENOMIC DNA]</scope>
    <source>
        <strain evidence="2 3">GB2-A5</strain>
    </source>
</reference>
<proteinExistence type="predicted"/>
<gene>
    <name evidence="2" type="ORF">NDI37_17485</name>
</gene>
<dbReference type="RefSeq" id="WP_190422186.1">
    <property type="nucleotide sequence ID" value="NZ_JAMPKK010000040.1"/>
</dbReference>
<keyword evidence="3" id="KW-1185">Reference proteome</keyword>
<feature type="compositionally biased region" description="Low complexity" evidence="1">
    <location>
        <begin position="120"/>
        <end position="139"/>
    </location>
</feature>